<feature type="region of interest" description="Disordered" evidence="1">
    <location>
        <begin position="25"/>
        <end position="45"/>
    </location>
</feature>
<organism evidence="4 5">
    <name type="scientific">Xylanibacter ruminicola</name>
    <name type="common">Prevotella ruminicola</name>
    <dbReference type="NCBI Taxonomy" id="839"/>
    <lineage>
        <taxon>Bacteria</taxon>
        <taxon>Pseudomonadati</taxon>
        <taxon>Bacteroidota</taxon>
        <taxon>Bacteroidia</taxon>
        <taxon>Bacteroidales</taxon>
        <taxon>Prevotellaceae</taxon>
        <taxon>Xylanibacter</taxon>
    </lineage>
</organism>
<name>A0A928GG96_XYLRU</name>
<reference evidence="4" key="1">
    <citation type="submission" date="2019-04" db="EMBL/GenBank/DDBJ databases">
        <title>Evolution of Biomass-Degrading Anaerobic Consortia Revealed by Metagenomics.</title>
        <authorList>
            <person name="Peng X."/>
        </authorList>
    </citation>
    <scope>NUCLEOTIDE SEQUENCE</scope>
    <source>
        <strain evidence="4">SIG141</strain>
    </source>
</reference>
<feature type="domain" description="DUF4842" evidence="3">
    <location>
        <begin position="637"/>
        <end position="678"/>
    </location>
</feature>
<feature type="signal peptide" evidence="2">
    <location>
        <begin position="1"/>
        <end position="21"/>
    </location>
</feature>
<protein>
    <submittedName>
        <fullName evidence="4">DUF4842 domain-containing protein</fullName>
    </submittedName>
</protein>
<dbReference type="AlphaFoldDB" id="A0A928GG96"/>
<accession>A0A928GG96</accession>
<feature type="compositionally biased region" description="Pro residues" evidence="1">
    <location>
        <begin position="28"/>
        <end position="38"/>
    </location>
</feature>
<feature type="chain" id="PRO_5037112919" evidence="2">
    <location>
        <begin position="22"/>
        <end position="692"/>
    </location>
</feature>
<dbReference type="Proteomes" id="UP000763088">
    <property type="component" value="Unassembled WGS sequence"/>
</dbReference>
<evidence type="ECO:0000256" key="2">
    <source>
        <dbReference type="SAM" id="SignalP"/>
    </source>
</evidence>
<comment type="caution">
    <text evidence="4">The sequence shown here is derived from an EMBL/GenBank/DDBJ whole genome shotgun (WGS) entry which is preliminary data.</text>
</comment>
<gene>
    <name evidence="4" type="ORF">E7102_00025</name>
</gene>
<dbReference type="PROSITE" id="PS51257">
    <property type="entry name" value="PROKAR_LIPOPROTEIN"/>
    <property type="match status" value="1"/>
</dbReference>
<proteinExistence type="predicted"/>
<dbReference type="Pfam" id="PF16130">
    <property type="entry name" value="DUF4842"/>
    <property type="match status" value="1"/>
</dbReference>
<evidence type="ECO:0000313" key="5">
    <source>
        <dbReference type="Proteomes" id="UP000763088"/>
    </source>
</evidence>
<evidence type="ECO:0000313" key="4">
    <source>
        <dbReference type="EMBL" id="MBE6264846.1"/>
    </source>
</evidence>
<evidence type="ECO:0000259" key="3">
    <source>
        <dbReference type="Pfam" id="PF16130"/>
    </source>
</evidence>
<dbReference type="EMBL" id="SUYD01000001">
    <property type="protein sequence ID" value="MBE6264846.1"/>
    <property type="molecule type" value="Genomic_DNA"/>
</dbReference>
<keyword evidence="2" id="KW-0732">Signal</keyword>
<dbReference type="InterPro" id="IPR032295">
    <property type="entry name" value="DUF4842"/>
</dbReference>
<sequence length="692" mass="77507">MKKIMTLAVCGILLLTSCVKGFDEVGPEPTPDPTPTPTPTNNKATQEEIDANVVKVFGTTFSADQDWSSTKKYTVSVTADAPMDDIAKVQILTEAPYFNEDARVLNEATVSKGQSVSITYDCPSEYTDLVAACVDSKGIYYVAGFKAGDSSVRFTDVAKARTRAAYDLPAFPATSGLKMKYRNSALSYNAIRAQKAGQEGESESIKPWENSNWNNERIWMFNNEGGNDTWKVLRQTIFREVTITDAEKQGLETILKDVGGKSGRDNTHKQVNLETIRNSPLYQLTKNYLVADGKAPITLSPVQIQTTDYSSVALYYYYFNPSELEGKSEEQQLTFLKSLPKFKCVDGKQTKEASGTASGNGEFFKVHEYVLPYFGDVTSSPTTDLEVQGFTIPAGYYIGFMLRKNKNDYKDTYMPNNDITGYNGTNYANKSYAKIENGEVYADGRLNEQINQYPKFDEAVRDKGMLLNDPRAAIFGANQKAYMMFEDGSDVNFVDIIVEINGGLDLVDAAQEINNNVYTFCFEDRNLGDYDMNDVVIKAERLNISQVKYTVAACGAYDELYLRNIDGKTLNTTTEIHKLFGVDNLSTFINTQSINKPELPSEVITVDPSFSFTDFSKQVYIYNKTQDYDVKMSQTGEDPHGIMIPCDFDYPKEKICIKDAYLRFNEWGQNPVSSTDWYQHPEDGKVMNVSAE</sequence>
<evidence type="ECO:0000256" key="1">
    <source>
        <dbReference type="SAM" id="MobiDB-lite"/>
    </source>
</evidence>